<feature type="domain" description="Solute-binding protein family 3/N-terminal" evidence="13">
    <location>
        <begin position="40"/>
        <end position="369"/>
    </location>
</feature>
<keyword evidence="10" id="KW-0407">Ion channel</keyword>
<dbReference type="GO" id="GO:0005886">
    <property type="term" value="C:plasma membrane"/>
    <property type="evidence" value="ECO:0007669"/>
    <property type="project" value="UniProtKB-SubCell"/>
</dbReference>
<sequence length="371" mass="39969">MIRLLAFLTLLPGLALAQEDTPATSQPALAGPLEEEMPGELIIATREAPPFAFRGPDGAWTGISIDLLRVMADELDFTYALEEAELAEMIAGVGDGRYDASIAALSITPEREEVVDFTHPFYSTGLGIAVDTGSSGGWFRVLRNIFTWQFGAVLAGLSAVLLLAGAAIWAFERRGNNEEFRREPVRGLGDGFWWAAVTMTTVGYGDKSPRTLGGRIVGLIWMFTAMIIVASFTAAIAAALTVGQLGGRVADASDLASSRVGVVEGSSGAEEMQVRRISTRPYPSTGDGLAALANGELDAFVHDRPLLQFLMEEDFQGRVRVLPEPIGRQDYGIALPEGSELREPMNRALLAYVRSEDWGDVVARYIGSDPR</sequence>
<evidence type="ECO:0000256" key="6">
    <source>
        <dbReference type="ARBA" id="ARBA00023065"/>
    </source>
</evidence>
<comment type="caution">
    <text evidence="15">The sequence shown here is derived from an EMBL/GenBank/DDBJ whole genome shotgun (WGS) entry which is preliminary data.</text>
</comment>
<dbReference type="AlphaFoldDB" id="A0A2W7P037"/>
<dbReference type="Gene3D" id="1.10.287.70">
    <property type="match status" value="1"/>
</dbReference>
<dbReference type="GO" id="GO:0015276">
    <property type="term" value="F:ligand-gated monoatomic ion channel activity"/>
    <property type="evidence" value="ECO:0007669"/>
    <property type="project" value="InterPro"/>
</dbReference>
<dbReference type="PRINTS" id="PR00177">
    <property type="entry name" value="NMDARECEPTOR"/>
</dbReference>
<organism evidence="15 16">
    <name type="scientific">Palleronia aestuarii</name>
    <dbReference type="NCBI Taxonomy" id="568105"/>
    <lineage>
        <taxon>Bacteria</taxon>
        <taxon>Pseudomonadati</taxon>
        <taxon>Pseudomonadota</taxon>
        <taxon>Alphaproteobacteria</taxon>
        <taxon>Rhodobacterales</taxon>
        <taxon>Roseobacteraceae</taxon>
        <taxon>Palleronia</taxon>
    </lineage>
</organism>
<keyword evidence="3" id="KW-1003">Cell membrane</keyword>
<dbReference type="Proteomes" id="UP000248916">
    <property type="component" value="Unassembled WGS sequence"/>
</dbReference>
<keyword evidence="6" id="KW-0406">Ion transport</keyword>
<dbReference type="SUPFAM" id="SSF53850">
    <property type="entry name" value="Periplasmic binding protein-like II"/>
    <property type="match status" value="1"/>
</dbReference>
<keyword evidence="8" id="KW-0675">Receptor</keyword>
<dbReference type="SMART" id="SM00079">
    <property type="entry name" value="PBPe"/>
    <property type="match status" value="1"/>
</dbReference>
<dbReference type="InterPro" id="IPR001320">
    <property type="entry name" value="Iontro_rcpt_C"/>
</dbReference>
<keyword evidence="12" id="KW-0732">Signal</keyword>
<evidence type="ECO:0000256" key="12">
    <source>
        <dbReference type="SAM" id="SignalP"/>
    </source>
</evidence>
<evidence type="ECO:0000256" key="9">
    <source>
        <dbReference type="ARBA" id="ARBA00023180"/>
    </source>
</evidence>
<name>A0A2W7P037_9RHOB</name>
<dbReference type="Pfam" id="PF00497">
    <property type="entry name" value="SBP_bac_3"/>
    <property type="match status" value="1"/>
</dbReference>
<proteinExistence type="predicted"/>
<evidence type="ECO:0000256" key="11">
    <source>
        <dbReference type="SAM" id="Phobius"/>
    </source>
</evidence>
<evidence type="ECO:0000256" key="1">
    <source>
        <dbReference type="ARBA" id="ARBA00004651"/>
    </source>
</evidence>
<dbReference type="GO" id="GO:0038023">
    <property type="term" value="F:signaling receptor activity"/>
    <property type="evidence" value="ECO:0007669"/>
    <property type="project" value="InterPro"/>
</dbReference>
<feature type="chain" id="PRO_5016071534" evidence="12">
    <location>
        <begin position="18"/>
        <end position="371"/>
    </location>
</feature>
<keyword evidence="7 11" id="KW-0472">Membrane</keyword>
<evidence type="ECO:0000313" key="15">
    <source>
        <dbReference type="EMBL" id="PZX18826.1"/>
    </source>
</evidence>
<dbReference type="Pfam" id="PF00060">
    <property type="entry name" value="Lig_chan"/>
    <property type="match status" value="1"/>
</dbReference>
<evidence type="ECO:0000259" key="13">
    <source>
        <dbReference type="SMART" id="SM00062"/>
    </source>
</evidence>
<evidence type="ECO:0000256" key="5">
    <source>
        <dbReference type="ARBA" id="ARBA00022989"/>
    </source>
</evidence>
<evidence type="ECO:0000256" key="4">
    <source>
        <dbReference type="ARBA" id="ARBA00022692"/>
    </source>
</evidence>
<dbReference type="InterPro" id="IPR001508">
    <property type="entry name" value="Iono_Glu_rcpt_met"/>
</dbReference>
<dbReference type="RefSeq" id="WP_170133829.1">
    <property type="nucleotide sequence ID" value="NZ_QKZL01000002.1"/>
</dbReference>
<comment type="subcellular location">
    <subcellularLocation>
        <location evidence="1">Cell membrane</location>
        <topology evidence="1">Multi-pass membrane protein</topology>
    </subcellularLocation>
</comment>
<feature type="transmembrane region" description="Helical" evidence="11">
    <location>
        <begin position="148"/>
        <end position="171"/>
    </location>
</feature>
<evidence type="ECO:0000256" key="8">
    <source>
        <dbReference type="ARBA" id="ARBA00023170"/>
    </source>
</evidence>
<keyword evidence="2" id="KW-0813">Transport</keyword>
<keyword evidence="9" id="KW-0325">Glycoprotein</keyword>
<dbReference type="SMART" id="SM00062">
    <property type="entry name" value="PBPb"/>
    <property type="match status" value="1"/>
</dbReference>
<dbReference type="InterPro" id="IPR015683">
    <property type="entry name" value="Ionotropic_Glu_rcpt"/>
</dbReference>
<keyword evidence="5 11" id="KW-1133">Transmembrane helix</keyword>
<evidence type="ECO:0000256" key="3">
    <source>
        <dbReference type="ARBA" id="ARBA00022475"/>
    </source>
</evidence>
<keyword evidence="16" id="KW-1185">Reference proteome</keyword>
<keyword evidence="4 11" id="KW-0812">Transmembrane</keyword>
<feature type="domain" description="Ionotropic glutamate receptor C-terminal" evidence="14">
    <location>
        <begin position="40"/>
        <end position="360"/>
    </location>
</feature>
<dbReference type="PANTHER" id="PTHR18966">
    <property type="entry name" value="IONOTROPIC GLUTAMATE RECEPTOR"/>
    <property type="match status" value="1"/>
</dbReference>
<evidence type="ECO:0000259" key="14">
    <source>
        <dbReference type="SMART" id="SM00079"/>
    </source>
</evidence>
<feature type="transmembrane region" description="Helical" evidence="11">
    <location>
        <begin position="216"/>
        <end position="240"/>
    </location>
</feature>
<protein>
    <submittedName>
        <fullName evidence="15">Ligand-gated ion channel</fullName>
    </submittedName>
</protein>
<dbReference type="InterPro" id="IPR001638">
    <property type="entry name" value="Solute-binding_3/MltF_N"/>
</dbReference>
<accession>A0A2W7P037</accession>
<dbReference type="SUPFAM" id="SSF81324">
    <property type="entry name" value="Voltage-gated potassium channels"/>
    <property type="match status" value="1"/>
</dbReference>
<dbReference type="EMBL" id="QKZL01000002">
    <property type="protein sequence ID" value="PZX18826.1"/>
    <property type="molecule type" value="Genomic_DNA"/>
</dbReference>
<evidence type="ECO:0000256" key="2">
    <source>
        <dbReference type="ARBA" id="ARBA00022448"/>
    </source>
</evidence>
<evidence type="ECO:0000256" key="7">
    <source>
        <dbReference type="ARBA" id="ARBA00023136"/>
    </source>
</evidence>
<dbReference type="Gene3D" id="3.40.190.10">
    <property type="entry name" value="Periplasmic binding protein-like II"/>
    <property type="match status" value="3"/>
</dbReference>
<evidence type="ECO:0000256" key="10">
    <source>
        <dbReference type="ARBA" id="ARBA00023303"/>
    </source>
</evidence>
<feature type="signal peptide" evidence="12">
    <location>
        <begin position="1"/>
        <end position="17"/>
    </location>
</feature>
<gene>
    <name evidence="15" type="ORF">LX81_00519</name>
</gene>
<reference evidence="15 16" key="1">
    <citation type="submission" date="2018-06" db="EMBL/GenBank/DDBJ databases">
        <title>Genomic Encyclopedia of Archaeal and Bacterial Type Strains, Phase II (KMG-II): from individual species to whole genera.</title>
        <authorList>
            <person name="Goeker M."/>
        </authorList>
    </citation>
    <scope>NUCLEOTIDE SEQUENCE [LARGE SCALE GENOMIC DNA]</scope>
    <source>
        <strain evidence="15 16">DSM 22009</strain>
    </source>
</reference>
<evidence type="ECO:0000313" key="16">
    <source>
        <dbReference type="Proteomes" id="UP000248916"/>
    </source>
</evidence>